<organism evidence="2 3">
    <name type="scientific">Peptoniphilus porci</name>
    <dbReference type="NCBI Taxonomy" id="2652280"/>
    <lineage>
        <taxon>Bacteria</taxon>
        <taxon>Bacillati</taxon>
        <taxon>Bacillota</taxon>
        <taxon>Tissierellia</taxon>
        <taxon>Tissierellales</taxon>
        <taxon>Peptoniphilaceae</taxon>
        <taxon>Peptoniphilus</taxon>
    </lineage>
</organism>
<gene>
    <name evidence="2" type="ORF">BIV18_04875</name>
</gene>
<keyword evidence="1" id="KW-1133">Transmembrane helix</keyword>
<sequence length="67" mass="7494">MNKKEKSIRILKLLLLANILRIPLAFIKRAIEIKIHSPLFTGISSSLIITINIIVILIALITAFAED</sequence>
<evidence type="ECO:0000313" key="3">
    <source>
        <dbReference type="Proteomes" id="UP000187166"/>
    </source>
</evidence>
<evidence type="ECO:0000256" key="1">
    <source>
        <dbReference type="SAM" id="Phobius"/>
    </source>
</evidence>
<feature type="transmembrane region" description="Helical" evidence="1">
    <location>
        <begin position="43"/>
        <end position="65"/>
    </location>
</feature>
<proteinExistence type="predicted"/>
<reference evidence="2 3" key="1">
    <citation type="journal article" date="2016" name="Appl. Environ. Microbiol.">
        <title>Function and Phylogeny of Bacterial Butyryl Coenzyme A:Acetate Transferases and Their Diversity in the Proximal Colon of Swine.</title>
        <authorList>
            <person name="Trachsel J."/>
            <person name="Bayles D.O."/>
            <person name="Looft T."/>
            <person name="Levine U.Y."/>
            <person name="Allen H.K."/>
        </authorList>
    </citation>
    <scope>NUCLEOTIDE SEQUENCE [LARGE SCALE GENOMIC DNA]</scope>
    <source>
        <strain evidence="2 3">35-6-1</strain>
    </source>
</reference>
<dbReference type="EMBL" id="MJIH01000001">
    <property type="protein sequence ID" value="OLR64896.1"/>
    <property type="molecule type" value="Genomic_DNA"/>
</dbReference>
<keyword evidence="1" id="KW-0812">Transmembrane</keyword>
<name>A0A1U7M019_9FIRM</name>
<accession>A0A1U7M019</accession>
<protein>
    <submittedName>
        <fullName evidence="2">Uncharacterized protein</fullName>
    </submittedName>
</protein>
<evidence type="ECO:0000313" key="2">
    <source>
        <dbReference type="EMBL" id="OLR64896.1"/>
    </source>
</evidence>
<dbReference type="AlphaFoldDB" id="A0A1U7M019"/>
<dbReference type="Proteomes" id="UP000187166">
    <property type="component" value="Unassembled WGS sequence"/>
</dbReference>
<comment type="caution">
    <text evidence="2">The sequence shown here is derived from an EMBL/GenBank/DDBJ whole genome shotgun (WGS) entry which is preliminary data.</text>
</comment>
<keyword evidence="1" id="KW-0472">Membrane</keyword>
<dbReference type="STRING" id="1465756.BIV18_04875"/>
<keyword evidence="3" id="KW-1185">Reference proteome</keyword>